<proteinExistence type="predicted"/>
<dbReference type="Proteomes" id="UP001432322">
    <property type="component" value="Unassembled WGS sequence"/>
</dbReference>
<dbReference type="AlphaFoldDB" id="A0AAV5UU83"/>
<dbReference type="EMBL" id="BTSY01000001">
    <property type="protein sequence ID" value="GMT09150.1"/>
    <property type="molecule type" value="Genomic_DNA"/>
</dbReference>
<comment type="caution">
    <text evidence="2">The sequence shown here is derived from an EMBL/GenBank/DDBJ whole genome shotgun (WGS) entry which is preliminary data.</text>
</comment>
<evidence type="ECO:0000256" key="1">
    <source>
        <dbReference type="SAM" id="MobiDB-lite"/>
    </source>
</evidence>
<feature type="non-terminal residue" evidence="2">
    <location>
        <position position="91"/>
    </location>
</feature>
<keyword evidence="3" id="KW-1185">Reference proteome</keyword>
<feature type="compositionally biased region" description="Basic and acidic residues" evidence="1">
    <location>
        <begin position="1"/>
        <end position="10"/>
    </location>
</feature>
<evidence type="ECO:0000313" key="2">
    <source>
        <dbReference type="EMBL" id="GMT09150.1"/>
    </source>
</evidence>
<protein>
    <submittedName>
        <fullName evidence="2">Uncharacterized protein</fullName>
    </submittedName>
</protein>
<organism evidence="2 3">
    <name type="scientific">Pristionchus fissidentatus</name>
    <dbReference type="NCBI Taxonomy" id="1538716"/>
    <lineage>
        <taxon>Eukaryota</taxon>
        <taxon>Metazoa</taxon>
        <taxon>Ecdysozoa</taxon>
        <taxon>Nematoda</taxon>
        <taxon>Chromadorea</taxon>
        <taxon>Rhabditida</taxon>
        <taxon>Rhabditina</taxon>
        <taxon>Diplogasteromorpha</taxon>
        <taxon>Diplogasteroidea</taxon>
        <taxon>Neodiplogasteridae</taxon>
        <taxon>Pristionchus</taxon>
    </lineage>
</organism>
<accession>A0AAV5UU83</accession>
<sequence>SGRNQREINSKAHQKSNRGEIKGALHQRCQWGDDSCRDGVGTAASTAAVRASSEERRFFVRNGVDAGRQAWQFYAMEKQWMDVKKRKKRKK</sequence>
<feature type="region of interest" description="Disordered" evidence="1">
    <location>
        <begin position="1"/>
        <end position="23"/>
    </location>
</feature>
<name>A0AAV5UU83_9BILA</name>
<evidence type="ECO:0000313" key="3">
    <source>
        <dbReference type="Proteomes" id="UP001432322"/>
    </source>
</evidence>
<reference evidence="2" key="1">
    <citation type="submission" date="2023-10" db="EMBL/GenBank/DDBJ databases">
        <title>Genome assembly of Pristionchus species.</title>
        <authorList>
            <person name="Yoshida K."/>
            <person name="Sommer R.J."/>
        </authorList>
    </citation>
    <scope>NUCLEOTIDE SEQUENCE</scope>
    <source>
        <strain evidence="2">RS5133</strain>
    </source>
</reference>
<feature type="non-terminal residue" evidence="2">
    <location>
        <position position="1"/>
    </location>
</feature>
<gene>
    <name evidence="2" type="ORF">PFISCL1PPCAC_447</name>
</gene>